<evidence type="ECO:0000256" key="1">
    <source>
        <dbReference type="ARBA" id="ARBA00001231"/>
    </source>
</evidence>
<evidence type="ECO:0000313" key="12">
    <source>
        <dbReference type="EMBL" id="MDX5986096.1"/>
    </source>
</evidence>
<dbReference type="SUPFAM" id="SSF55545">
    <property type="entry name" value="beta-N-acetylhexosaminidase-like domain"/>
    <property type="match status" value="1"/>
</dbReference>
<feature type="signal peptide" evidence="8">
    <location>
        <begin position="1"/>
        <end position="37"/>
    </location>
</feature>
<evidence type="ECO:0000259" key="9">
    <source>
        <dbReference type="Pfam" id="PF00728"/>
    </source>
</evidence>
<dbReference type="Proteomes" id="UP001279660">
    <property type="component" value="Unassembled WGS sequence"/>
</dbReference>
<dbReference type="SUPFAM" id="SSF51445">
    <property type="entry name" value="(Trans)glycosidases"/>
    <property type="match status" value="1"/>
</dbReference>
<dbReference type="InterPro" id="IPR029018">
    <property type="entry name" value="Hex-like_dom2"/>
</dbReference>
<comment type="caution">
    <text evidence="12">The sequence shown here is derived from an EMBL/GenBank/DDBJ whole genome shotgun (WGS) entry which is preliminary data.</text>
</comment>
<evidence type="ECO:0000256" key="4">
    <source>
        <dbReference type="ARBA" id="ARBA00022801"/>
    </source>
</evidence>
<comment type="catalytic activity">
    <reaction evidence="1">
        <text>Hydrolysis of terminal non-reducing N-acetyl-D-hexosamine residues in N-acetyl-beta-D-hexosaminides.</text>
        <dbReference type="EC" id="3.2.1.52"/>
    </reaction>
</comment>
<feature type="domain" description="Glycoside hydrolase family 20 catalytic" evidence="9">
    <location>
        <begin position="170"/>
        <end position="509"/>
    </location>
</feature>
<evidence type="ECO:0000259" key="11">
    <source>
        <dbReference type="Pfam" id="PF13290"/>
    </source>
</evidence>
<name>A0ABU4PPK9_9SPHN</name>
<sequence length="790" mass="84049">MMQSKQRGTAERNFRRCGATLGMLSSLLITASATAQAAPAPLPLLPLPATITRTADSITIANGAGVAVPSGDAEAEAAARLLIAQVATTRGLTLRTTSTGAVIRFVRDPAIVGAEAYRLTADASGIRIAASARGGFVYGAMTLAQLLSPDQAFGKPVTVPGVDIRDAPRFAWRGVMVDVARHFQPLPSLYQIVDQMVAVKLNVLHLHLTDDQGWRFEVKRYPKLTELGAFRAPPSTGGPAPATRVGGFYTQAELRDLVRYAAERGITIVPEIDLPGHAQALVAAYPEIGVFGDRPVVSHDWGVNPYLLNPGPKGVTFVENVLDEVMAVFPGSFIHLGGDEAVKDQWERSPEVQAQMAKLGLKTENALQSWLIDEFGRYLASKGRRLIGWDEILEGGLPPSASVMSWRGEKGAVDAANAGHDVVLTPAPTLYVDSLQSDQRDEPPGRLSIQTLADVYAYDPLPKGIDGTRAKHVLGAQVNAWSEYLVTPYQIQHALFPRAAALAENTWSNAPRDFTSFATRLAPQAARWRRGGIEVADSAFAVTYALQGARGDALLANKVTVALATQVPVGTIRYTLDGTAPTARSPVYAAPLSLVPGATIKAAAFDTDGIATARIRDFATSRSALLYRNASDLVSCPRGALGLRVPLTADAESNGPAFNVNLFDTCSAYPAAPLDVAGGFTIEVARLARHYGLAHEASAVREPYSVTAHGELVVLAGCQAGRKGAPNKDAPKPVVVATFPLPDPAASPTKMTFKGTLPQLTGDRDLCFQFTSPVAEPYYAVASVQLTERR</sequence>
<accession>A0ABU4PPK9</accession>
<dbReference type="Pfam" id="PF02838">
    <property type="entry name" value="Glyco_hydro_20b"/>
    <property type="match status" value="1"/>
</dbReference>
<dbReference type="InterPro" id="IPR059177">
    <property type="entry name" value="GH29D-like_dom"/>
</dbReference>
<feature type="chain" id="PRO_5045057172" description="beta-N-acetylhexosaminidase" evidence="8">
    <location>
        <begin position="38"/>
        <end position="790"/>
    </location>
</feature>
<dbReference type="CDD" id="cd06563">
    <property type="entry name" value="GH20_chitobiase-like"/>
    <property type="match status" value="1"/>
</dbReference>
<evidence type="ECO:0000256" key="2">
    <source>
        <dbReference type="ARBA" id="ARBA00006285"/>
    </source>
</evidence>
<protein>
    <recommendedName>
        <fullName evidence="3">beta-N-acetylhexosaminidase</fullName>
        <ecNumber evidence="3">3.2.1.52</ecNumber>
    </recommendedName>
    <alternativeName>
        <fullName evidence="6">Beta-N-acetylhexosaminidase</fullName>
    </alternativeName>
    <alternativeName>
        <fullName evidence="7">N-acetyl-beta-glucosaminidase</fullName>
    </alternativeName>
</protein>
<evidence type="ECO:0000259" key="10">
    <source>
        <dbReference type="Pfam" id="PF02838"/>
    </source>
</evidence>
<dbReference type="Pfam" id="PF00728">
    <property type="entry name" value="Glyco_hydro_20"/>
    <property type="match status" value="1"/>
</dbReference>
<keyword evidence="5" id="KW-0326">Glycosidase</keyword>
<evidence type="ECO:0000256" key="7">
    <source>
        <dbReference type="ARBA" id="ARBA00033000"/>
    </source>
</evidence>
<dbReference type="RefSeq" id="WP_245535579.1">
    <property type="nucleotide sequence ID" value="NZ_JAWXXV010000001.1"/>
</dbReference>
<keyword evidence="8" id="KW-0732">Signal</keyword>
<dbReference type="EC" id="3.2.1.52" evidence="3"/>
<dbReference type="PRINTS" id="PR00738">
    <property type="entry name" value="GLHYDRLASE20"/>
</dbReference>
<proteinExistence type="inferred from homology"/>
<dbReference type="InterPro" id="IPR015882">
    <property type="entry name" value="HEX_bac_N"/>
</dbReference>
<gene>
    <name evidence="12" type="ORF">SIL82_17700</name>
</gene>
<dbReference type="PANTHER" id="PTHR22600">
    <property type="entry name" value="BETA-HEXOSAMINIDASE"/>
    <property type="match status" value="1"/>
</dbReference>
<dbReference type="Pfam" id="PF13290">
    <property type="entry name" value="CHB_HEX_C_1"/>
    <property type="match status" value="1"/>
</dbReference>
<feature type="domain" description="GH29D-like beta-sandwich" evidence="11">
    <location>
        <begin position="557"/>
        <end position="611"/>
    </location>
</feature>
<dbReference type="PANTHER" id="PTHR22600:SF57">
    <property type="entry name" value="BETA-N-ACETYLHEXOSAMINIDASE"/>
    <property type="match status" value="1"/>
</dbReference>
<keyword evidence="13" id="KW-1185">Reference proteome</keyword>
<dbReference type="EMBL" id="JAWXXV010000001">
    <property type="protein sequence ID" value="MDX5986096.1"/>
    <property type="molecule type" value="Genomic_DNA"/>
</dbReference>
<evidence type="ECO:0000256" key="8">
    <source>
        <dbReference type="SAM" id="SignalP"/>
    </source>
</evidence>
<dbReference type="Gene3D" id="3.20.20.80">
    <property type="entry name" value="Glycosidases"/>
    <property type="match status" value="1"/>
</dbReference>
<dbReference type="InterPro" id="IPR017853">
    <property type="entry name" value="GH"/>
</dbReference>
<evidence type="ECO:0000256" key="5">
    <source>
        <dbReference type="ARBA" id="ARBA00023295"/>
    </source>
</evidence>
<evidence type="ECO:0000256" key="3">
    <source>
        <dbReference type="ARBA" id="ARBA00012663"/>
    </source>
</evidence>
<dbReference type="InterPro" id="IPR025705">
    <property type="entry name" value="Beta_hexosaminidase_sua/sub"/>
</dbReference>
<organism evidence="12 13">
    <name type="scientific">Sphingomonas echinoides</name>
    <dbReference type="NCBI Taxonomy" id="59803"/>
    <lineage>
        <taxon>Bacteria</taxon>
        <taxon>Pseudomonadati</taxon>
        <taxon>Pseudomonadota</taxon>
        <taxon>Alphaproteobacteria</taxon>
        <taxon>Sphingomonadales</taxon>
        <taxon>Sphingomonadaceae</taxon>
        <taxon>Sphingomonas</taxon>
    </lineage>
</organism>
<dbReference type="Gene3D" id="3.30.379.10">
    <property type="entry name" value="Chitobiase/beta-hexosaminidase domain 2-like"/>
    <property type="match status" value="1"/>
</dbReference>
<comment type="similarity">
    <text evidence="2">Belongs to the glycosyl hydrolase 20 family.</text>
</comment>
<keyword evidence="4" id="KW-0378">Hydrolase</keyword>
<evidence type="ECO:0000256" key="6">
    <source>
        <dbReference type="ARBA" id="ARBA00030512"/>
    </source>
</evidence>
<evidence type="ECO:0000313" key="13">
    <source>
        <dbReference type="Proteomes" id="UP001279660"/>
    </source>
</evidence>
<feature type="domain" description="Beta-hexosaminidase bacterial type N-terminal" evidence="10">
    <location>
        <begin position="44"/>
        <end position="167"/>
    </location>
</feature>
<reference evidence="12 13" key="1">
    <citation type="submission" date="2023-11" db="EMBL/GenBank/DDBJ databases">
        <title>MicrobeMod: A computational toolkit for identifying prokaryotic methylation and restriction-modification with nanopore sequencing.</title>
        <authorList>
            <person name="Crits-Christoph A."/>
            <person name="Kang S.C."/>
            <person name="Lee H."/>
            <person name="Ostrov N."/>
        </authorList>
    </citation>
    <scope>NUCLEOTIDE SEQUENCE [LARGE SCALE GENOMIC DNA]</scope>
    <source>
        <strain evidence="12 13">ATCC 14820</strain>
    </source>
</reference>
<dbReference type="InterPro" id="IPR015883">
    <property type="entry name" value="Glyco_hydro_20_cat"/>
</dbReference>